<dbReference type="AlphaFoldDB" id="A0A7C5ALD9"/>
<dbReference type="EMBL" id="DTKJ01000039">
    <property type="protein sequence ID" value="HGZ11547.1"/>
    <property type="molecule type" value="Genomic_DNA"/>
</dbReference>
<dbReference type="InterPro" id="IPR046357">
    <property type="entry name" value="PPIase_dom_sf"/>
</dbReference>
<keyword evidence="6" id="KW-0143">Chaperone</keyword>
<comment type="catalytic activity">
    <reaction evidence="1 9 10">
        <text>[protein]-peptidylproline (omega=180) = [protein]-peptidylproline (omega=0)</text>
        <dbReference type="Rhea" id="RHEA:16237"/>
        <dbReference type="Rhea" id="RHEA-COMP:10747"/>
        <dbReference type="Rhea" id="RHEA-COMP:10748"/>
        <dbReference type="ChEBI" id="CHEBI:83833"/>
        <dbReference type="ChEBI" id="CHEBI:83834"/>
        <dbReference type="EC" id="5.2.1.8"/>
    </reaction>
</comment>
<evidence type="ECO:0000256" key="5">
    <source>
        <dbReference type="ARBA" id="ARBA00023110"/>
    </source>
</evidence>
<evidence type="ECO:0000256" key="2">
    <source>
        <dbReference type="ARBA" id="ARBA00004496"/>
    </source>
</evidence>
<organism evidence="12">
    <name type="scientific">Desulfobacca acetoxidans</name>
    <dbReference type="NCBI Taxonomy" id="60893"/>
    <lineage>
        <taxon>Bacteria</taxon>
        <taxon>Pseudomonadati</taxon>
        <taxon>Thermodesulfobacteriota</taxon>
        <taxon>Desulfobaccia</taxon>
        <taxon>Desulfobaccales</taxon>
        <taxon>Desulfobaccaceae</taxon>
        <taxon>Desulfobacca</taxon>
    </lineage>
</organism>
<name>A0A7C5ALD9_9BACT</name>
<dbReference type="Gene3D" id="3.10.50.40">
    <property type="match status" value="1"/>
</dbReference>
<evidence type="ECO:0000313" key="12">
    <source>
        <dbReference type="EMBL" id="HGZ11547.1"/>
    </source>
</evidence>
<evidence type="ECO:0000256" key="6">
    <source>
        <dbReference type="ARBA" id="ARBA00023186"/>
    </source>
</evidence>
<gene>
    <name evidence="12" type="ORF">ENW48_04970</name>
</gene>
<keyword evidence="4" id="KW-0963">Cytoplasm</keyword>
<evidence type="ECO:0000256" key="9">
    <source>
        <dbReference type="PROSITE-ProRule" id="PRU00277"/>
    </source>
</evidence>
<dbReference type="GO" id="GO:0005737">
    <property type="term" value="C:cytoplasm"/>
    <property type="evidence" value="ECO:0007669"/>
    <property type="project" value="UniProtKB-SubCell"/>
</dbReference>
<protein>
    <recommendedName>
        <fullName evidence="10">Peptidyl-prolyl cis-trans isomerase</fullName>
        <ecNumber evidence="10">5.2.1.8</ecNumber>
    </recommendedName>
</protein>
<evidence type="ECO:0000259" key="11">
    <source>
        <dbReference type="PROSITE" id="PS50059"/>
    </source>
</evidence>
<dbReference type="GO" id="GO:0003755">
    <property type="term" value="F:peptidyl-prolyl cis-trans isomerase activity"/>
    <property type="evidence" value="ECO:0007669"/>
    <property type="project" value="UniProtKB-UniRule"/>
</dbReference>
<accession>A0A7C5ALD9</accession>
<evidence type="ECO:0000256" key="8">
    <source>
        <dbReference type="ARBA" id="ARBA00037071"/>
    </source>
</evidence>
<dbReference type="PROSITE" id="PS50059">
    <property type="entry name" value="FKBP_PPIASE"/>
    <property type="match status" value="1"/>
</dbReference>
<evidence type="ECO:0000256" key="3">
    <source>
        <dbReference type="ARBA" id="ARBA00006577"/>
    </source>
</evidence>
<dbReference type="InterPro" id="IPR001179">
    <property type="entry name" value="PPIase_FKBP_dom"/>
</dbReference>
<dbReference type="SUPFAM" id="SSF54534">
    <property type="entry name" value="FKBP-like"/>
    <property type="match status" value="1"/>
</dbReference>
<dbReference type="EC" id="5.2.1.8" evidence="10"/>
<proteinExistence type="inferred from homology"/>
<dbReference type="PANTHER" id="PTHR47861:SF3">
    <property type="entry name" value="FKBP-TYPE PEPTIDYL-PROLYL CIS-TRANS ISOMERASE SLYD"/>
    <property type="match status" value="1"/>
</dbReference>
<comment type="similarity">
    <text evidence="3 10">Belongs to the FKBP-type PPIase family.</text>
</comment>
<evidence type="ECO:0000256" key="1">
    <source>
        <dbReference type="ARBA" id="ARBA00000971"/>
    </source>
</evidence>
<feature type="domain" description="PPIase FKBP-type" evidence="11">
    <location>
        <begin position="7"/>
        <end position="97"/>
    </location>
</feature>
<dbReference type="Pfam" id="PF00254">
    <property type="entry name" value="FKBP_C"/>
    <property type="match status" value="1"/>
</dbReference>
<sequence>MSVISQDKYVCVEYRLRLKDGTYIRGSAEEPARLVFVAGVGEVLPGLERRLWGLSPEDGEVEFVVPAQEAFGSYDPQNLRVLSRKRFSSEVELKPGQKVLPSILPFPPEYPLTIKEVREDTVVLDLNHPLADEDLYYRVRVLEVRDLSPEELAPLKQCQTCREEMSQD</sequence>
<keyword evidence="5 9" id="KW-0697">Rotamase</keyword>
<comment type="caution">
    <text evidence="12">The sequence shown here is derived from an EMBL/GenBank/DDBJ whole genome shotgun (WGS) entry which is preliminary data.</text>
</comment>
<evidence type="ECO:0000256" key="4">
    <source>
        <dbReference type="ARBA" id="ARBA00022490"/>
    </source>
</evidence>
<reference evidence="12" key="1">
    <citation type="journal article" date="2020" name="mSystems">
        <title>Genome- and Community-Level Interaction Insights into Carbon Utilization and Element Cycling Functions of Hydrothermarchaeota in Hydrothermal Sediment.</title>
        <authorList>
            <person name="Zhou Z."/>
            <person name="Liu Y."/>
            <person name="Xu W."/>
            <person name="Pan J."/>
            <person name="Luo Z.H."/>
            <person name="Li M."/>
        </authorList>
    </citation>
    <scope>NUCLEOTIDE SEQUENCE [LARGE SCALE GENOMIC DNA]</scope>
    <source>
        <strain evidence="12">SpSt-853</strain>
    </source>
</reference>
<keyword evidence="7 9" id="KW-0413">Isomerase</keyword>
<comment type="function">
    <text evidence="8">Also involved in hydrogenase metallocenter assembly, probably by participating in the nickel insertion step. This function in hydrogenase biosynthesis requires chaperone activity and the presence of the metal-binding domain, but not PPIase activity.</text>
</comment>
<dbReference type="GO" id="GO:0042026">
    <property type="term" value="P:protein refolding"/>
    <property type="evidence" value="ECO:0007669"/>
    <property type="project" value="UniProtKB-ARBA"/>
</dbReference>
<evidence type="ECO:0000256" key="7">
    <source>
        <dbReference type="ARBA" id="ARBA00023235"/>
    </source>
</evidence>
<evidence type="ECO:0000256" key="10">
    <source>
        <dbReference type="RuleBase" id="RU003915"/>
    </source>
</evidence>
<dbReference type="PANTHER" id="PTHR47861">
    <property type="entry name" value="FKBP-TYPE PEPTIDYL-PROLYL CIS-TRANS ISOMERASE SLYD"/>
    <property type="match status" value="1"/>
</dbReference>
<comment type="subcellular location">
    <subcellularLocation>
        <location evidence="2">Cytoplasm</location>
    </subcellularLocation>
</comment>